<feature type="transmembrane region" description="Helical" evidence="1">
    <location>
        <begin position="15"/>
        <end position="35"/>
    </location>
</feature>
<keyword evidence="1" id="KW-1133">Transmembrane helix</keyword>
<feature type="transmembrane region" description="Helical" evidence="1">
    <location>
        <begin position="203"/>
        <end position="221"/>
    </location>
</feature>
<feature type="transmembrane region" description="Helical" evidence="1">
    <location>
        <begin position="101"/>
        <end position="123"/>
    </location>
</feature>
<sequence>MTTTEMIRTRTHRPAWAPILTGVVTAVIGLIPWAITGMRLPLQNLWAGEVLPEQMPIALLPFSQYTLPQTAGMLVVGGALAGLAARSRVLSPDPSGRTRSAAFAAAGYLVVVGVAVAQTTRVVAAGLSDDTRSSLYLAGLLAAVSAAVVCALVAAVLLARAPRGGATLGATAGALAAGLWLQMLVAPIGTPAYSEADMLVLRYAQWLPAVLVGGALAWCGVRTVARTVAWAASLLALWFLPAAMTAISYAVGSRILAAQPNEMLDAGASVLTAALGPDGISWRYAVLALVIGVVGTVALNRRRRP</sequence>
<name>A0ABW4L8I7_9MICO</name>
<feature type="transmembrane region" description="Helical" evidence="1">
    <location>
        <begin position="228"/>
        <end position="251"/>
    </location>
</feature>
<keyword evidence="1" id="KW-0472">Membrane</keyword>
<proteinExistence type="predicted"/>
<evidence type="ECO:0000313" key="2">
    <source>
        <dbReference type="EMBL" id="MFD1718346.1"/>
    </source>
</evidence>
<dbReference type="Proteomes" id="UP001597277">
    <property type="component" value="Unassembled WGS sequence"/>
</dbReference>
<evidence type="ECO:0000256" key="1">
    <source>
        <dbReference type="SAM" id="Phobius"/>
    </source>
</evidence>
<reference evidence="3" key="1">
    <citation type="journal article" date="2019" name="Int. J. Syst. Evol. Microbiol.">
        <title>The Global Catalogue of Microorganisms (GCM) 10K type strain sequencing project: providing services to taxonomists for standard genome sequencing and annotation.</title>
        <authorList>
            <consortium name="The Broad Institute Genomics Platform"/>
            <consortium name="The Broad Institute Genome Sequencing Center for Infectious Disease"/>
            <person name="Wu L."/>
            <person name="Ma J."/>
        </authorList>
    </citation>
    <scope>NUCLEOTIDE SEQUENCE [LARGE SCALE GENOMIC DNA]</scope>
    <source>
        <strain evidence="3">JCM 17130</strain>
    </source>
</reference>
<dbReference type="EMBL" id="JBHUEE010000005">
    <property type="protein sequence ID" value="MFD1718346.1"/>
    <property type="molecule type" value="Genomic_DNA"/>
</dbReference>
<feature type="transmembrane region" description="Helical" evidence="1">
    <location>
        <begin position="280"/>
        <end position="299"/>
    </location>
</feature>
<protein>
    <recommendedName>
        <fullName evidence="4">ABC transporter permease</fullName>
    </recommendedName>
</protein>
<keyword evidence="3" id="KW-1185">Reference proteome</keyword>
<feature type="transmembrane region" description="Helical" evidence="1">
    <location>
        <begin position="135"/>
        <end position="158"/>
    </location>
</feature>
<evidence type="ECO:0000313" key="3">
    <source>
        <dbReference type="Proteomes" id="UP001597277"/>
    </source>
</evidence>
<accession>A0ABW4L8I7</accession>
<feature type="transmembrane region" description="Helical" evidence="1">
    <location>
        <begin position="70"/>
        <end position="89"/>
    </location>
</feature>
<feature type="transmembrane region" description="Helical" evidence="1">
    <location>
        <begin position="165"/>
        <end position="183"/>
    </location>
</feature>
<comment type="caution">
    <text evidence="2">The sequence shown here is derived from an EMBL/GenBank/DDBJ whole genome shotgun (WGS) entry which is preliminary data.</text>
</comment>
<gene>
    <name evidence="2" type="ORF">ACFSE6_10905</name>
</gene>
<dbReference type="RefSeq" id="WP_388006454.1">
    <property type="nucleotide sequence ID" value="NZ_JBHUEE010000005.1"/>
</dbReference>
<keyword evidence="1" id="KW-0812">Transmembrane</keyword>
<organism evidence="2 3">
    <name type="scientific">Georgenia deserti</name>
    <dbReference type="NCBI Taxonomy" id="2093781"/>
    <lineage>
        <taxon>Bacteria</taxon>
        <taxon>Bacillati</taxon>
        <taxon>Actinomycetota</taxon>
        <taxon>Actinomycetes</taxon>
        <taxon>Micrococcales</taxon>
        <taxon>Bogoriellaceae</taxon>
        <taxon>Georgenia</taxon>
    </lineage>
</organism>
<evidence type="ECO:0008006" key="4">
    <source>
        <dbReference type="Google" id="ProtNLM"/>
    </source>
</evidence>